<organism evidence="2">
    <name type="scientific">Nucleocytoviricota sp</name>
    <dbReference type="NCBI Taxonomy" id="2809609"/>
    <lineage>
        <taxon>Viruses</taxon>
        <taxon>Varidnaviria</taxon>
        <taxon>Bamfordvirae</taxon>
        <taxon>Nucleocytoviricota</taxon>
    </lineage>
</organism>
<dbReference type="EMBL" id="OP765584">
    <property type="protein sequence ID" value="UZT29082.1"/>
    <property type="molecule type" value="Genomic_DNA"/>
</dbReference>
<evidence type="ECO:0000313" key="2">
    <source>
        <dbReference type="EMBL" id="UZT29082.1"/>
    </source>
</evidence>
<name>A0A9E8G6J5_9VIRU</name>
<proteinExistence type="predicted"/>
<evidence type="ECO:0000313" key="1">
    <source>
        <dbReference type="EMBL" id="UZT28806.1"/>
    </source>
</evidence>
<accession>A0A9E8G6J5</accession>
<reference evidence="2" key="1">
    <citation type="submission" date="2022-11" db="EMBL/GenBank/DDBJ databases">
        <title>Genomics discovery of giant fungal viruses from subsurface oceanic crustal fluids.</title>
        <authorList>
            <person name="Bhattacharjee A.S."/>
            <person name="Schulz F."/>
            <person name="Woyke T."/>
            <person name="Orcutt B.N."/>
            <person name="Matinez Martinez J."/>
        </authorList>
    </citation>
    <scope>NUCLEOTIDE SEQUENCE</scope>
    <source>
        <strain evidence="1">VSAG1.JdFR</strain>
        <strain evidence="2">VSAG8.JdFR</strain>
    </source>
</reference>
<evidence type="ECO:0008006" key="3">
    <source>
        <dbReference type="Google" id="ProtNLM"/>
    </source>
</evidence>
<sequence length="336" mass="39164">MISIPKKKGRKSKKELEQISLLNQQKQLLSNNSLTEEEKESKILELKHSADLLDEPKIEEKVPKKRGRKPRGGKIVTVNNDITNNIISKQNVILHLKCNLNDINKIYDTTFESFNFNNQKNELKYDTIFYDKITPIVPTNDNFFGTNIETNNSSSEEINNYICSQCKGIDDKNFENKNLNKKLHNLIKNFHFNNISDKKTACFWCTYDFSNPPIYIPKNINGNSYDVYGCFCSPECGCAFLMNENIDNSVKFERYYLLNNIYCKIYNYEKNIKPAPSPFYLLEKYMGTLTIQEYRKVLENERLLIVIDKPLTPILPELFFENDDFTLSNKSIPTSI</sequence>
<protein>
    <recommendedName>
        <fullName evidence="3">MYM-type domain-containing protein</fullName>
    </recommendedName>
</protein>
<dbReference type="EMBL" id="OP765507">
    <property type="protein sequence ID" value="UZT28806.1"/>
    <property type="molecule type" value="Genomic_DNA"/>
</dbReference>